<reference evidence="9" key="1">
    <citation type="journal article" date="2019" name="Int. J. Syst. Evol. Microbiol.">
        <title>The Global Catalogue of Microorganisms (GCM) 10K type strain sequencing project: providing services to taxonomists for standard genome sequencing and annotation.</title>
        <authorList>
            <consortium name="The Broad Institute Genomics Platform"/>
            <consortium name="The Broad Institute Genome Sequencing Center for Infectious Disease"/>
            <person name="Wu L."/>
            <person name="Ma J."/>
        </authorList>
    </citation>
    <scope>NUCLEOTIDE SEQUENCE [LARGE SCALE GENOMIC DNA]</scope>
    <source>
        <strain evidence="9">KCTC 3950</strain>
    </source>
</reference>
<dbReference type="PANTHER" id="PTHR36835">
    <property type="entry name" value="CYTOCHROME BO(3) UBIQUINOL OXIDASE SUBUNIT 4"/>
    <property type="match status" value="1"/>
</dbReference>
<dbReference type="RefSeq" id="WP_377606280.1">
    <property type="nucleotide sequence ID" value="NZ_JBHUME010000015.1"/>
</dbReference>
<organism evidence="8 9">
    <name type="scientific">Paenibacillus gansuensis</name>
    <dbReference type="NCBI Taxonomy" id="306542"/>
    <lineage>
        <taxon>Bacteria</taxon>
        <taxon>Bacillati</taxon>
        <taxon>Bacillota</taxon>
        <taxon>Bacilli</taxon>
        <taxon>Bacillales</taxon>
        <taxon>Paenibacillaceae</taxon>
        <taxon>Paenibacillus</taxon>
    </lineage>
</organism>
<comment type="subcellular location">
    <subcellularLocation>
        <location evidence="1">Cell membrane</location>
        <topology evidence="1">Multi-pass membrane protein</topology>
    </subcellularLocation>
</comment>
<proteinExistence type="inferred from homology"/>
<dbReference type="PANTHER" id="PTHR36835:SF1">
    <property type="entry name" value="CYTOCHROME BO(3) UBIQUINOL OXIDASE SUBUNIT 4"/>
    <property type="match status" value="1"/>
</dbReference>
<protein>
    <submittedName>
        <fullName evidence="8">Cytochrome C oxidase subunit IV family protein</fullName>
    </submittedName>
</protein>
<comment type="caution">
    <text evidence="8">The sequence shown here is derived from an EMBL/GenBank/DDBJ whole genome shotgun (WGS) entry which is preliminary data.</text>
</comment>
<evidence type="ECO:0000256" key="7">
    <source>
        <dbReference type="SAM" id="Phobius"/>
    </source>
</evidence>
<evidence type="ECO:0000256" key="3">
    <source>
        <dbReference type="ARBA" id="ARBA00022475"/>
    </source>
</evidence>
<evidence type="ECO:0000256" key="1">
    <source>
        <dbReference type="ARBA" id="ARBA00004651"/>
    </source>
</evidence>
<evidence type="ECO:0000313" key="8">
    <source>
        <dbReference type="EMBL" id="MFD2614903.1"/>
    </source>
</evidence>
<feature type="transmembrane region" description="Helical" evidence="7">
    <location>
        <begin position="24"/>
        <end position="44"/>
    </location>
</feature>
<gene>
    <name evidence="8" type="ORF">ACFSUF_21030</name>
</gene>
<accession>A0ABW5PHZ1</accession>
<keyword evidence="3" id="KW-1003">Cell membrane</keyword>
<evidence type="ECO:0000256" key="6">
    <source>
        <dbReference type="ARBA" id="ARBA00023136"/>
    </source>
</evidence>
<dbReference type="Pfam" id="PF03626">
    <property type="entry name" value="COX4_pro"/>
    <property type="match status" value="1"/>
</dbReference>
<evidence type="ECO:0000256" key="2">
    <source>
        <dbReference type="ARBA" id="ARBA00008079"/>
    </source>
</evidence>
<keyword evidence="6 7" id="KW-0472">Membrane</keyword>
<dbReference type="Proteomes" id="UP001597541">
    <property type="component" value="Unassembled WGS sequence"/>
</dbReference>
<evidence type="ECO:0000256" key="5">
    <source>
        <dbReference type="ARBA" id="ARBA00022989"/>
    </source>
</evidence>
<evidence type="ECO:0000313" key="9">
    <source>
        <dbReference type="Proteomes" id="UP001597541"/>
    </source>
</evidence>
<dbReference type="InterPro" id="IPR050968">
    <property type="entry name" value="Cytochrome_c_oxidase_bac_sub4"/>
</dbReference>
<dbReference type="EMBL" id="JBHUME010000015">
    <property type="protein sequence ID" value="MFD2614903.1"/>
    <property type="molecule type" value="Genomic_DNA"/>
</dbReference>
<name>A0ABW5PHZ1_9BACL</name>
<dbReference type="InterPro" id="IPR005171">
    <property type="entry name" value="Cyt_c_oxidase_su4_prok"/>
</dbReference>
<sequence length="105" mass="11818">MAQPHGTAEQGGRRRRHEGPQKHLIAFVFSLILTLIAFAAVAAGEMNRNFVLVLLVVMAIGQVLIQLIFWMHMKDRGHLYPIIGLAAGAFVAFTCVIMALYWVWW</sequence>
<keyword evidence="4 7" id="KW-0812">Transmembrane</keyword>
<evidence type="ECO:0000256" key="4">
    <source>
        <dbReference type="ARBA" id="ARBA00022692"/>
    </source>
</evidence>
<feature type="transmembrane region" description="Helical" evidence="7">
    <location>
        <begin position="50"/>
        <end position="70"/>
    </location>
</feature>
<comment type="similarity">
    <text evidence="2">Belongs to the cytochrome c oxidase bacterial subunit 4 family.</text>
</comment>
<keyword evidence="9" id="KW-1185">Reference proteome</keyword>
<feature type="transmembrane region" description="Helical" evidence="7">
    <location>
        <begin position="82"/>
        <end position="104"/>
    </location>
</feature>
<keyword evidence="5 7" id="KW-1133">Transmembrane helix</keyword>